<dbReference type="GO" id="GO:0030527">
    <property type="term" value="F:structural constituent of chromatin"/>
    <property type="evidence" value="ECO:0007669"/>
    <property type="project" value="InterPro"/>
</dbReference>
<accession>A0A563UJD3</accession>
<comment type="similarity">
    <text evidence="2">Belongs to the histone H1/H5 family. HCT subfamily.</text>
</comment>
<comment type="function">
    <text evidence="1">Might have a role analogous to that of eukaryotic histone proteins.</text>
</comment>
<reference evidence="3 4" key="1">
    <citation type="submission" date="2019-07" db="EMBL/GenBank/DDBJ databases">
        <authorList>
            <person name="Kim J."/>
        </authorList>
    </citation>
    <scope>NUCLEOTIDE SEQUENCE [LARGE SCALE GENOMIC DNA]</scope>
    <source>
        <strain evidence="4">dk17</strain>
    </source>
</reference>
<organism evidence="3 4">
    <name type="scientific">Mucilaginibacter pallidiroseus</name>
    <dbReference type="NCBI Taxonomy" id="2599295"/>
    <lineage>
        <taxon>Bacteria</taxon>
        <taxon>Pseudomonadati</taxon>
        <taxon>Bacteroidota</taxon>
        <taxon>Sphingobacteriia</taxon>
        <taxon>Sphingobacteriales</taxon>
        <taxon>Sphingobacteriaceae</taxon>
        <taxon>Mucilaginibacter</taxon>
    </lineage>
</organism>
<dbReference type="InterPro" id="IPR010886">
    <property type="entry name" value="Hc1"/>
</dbReference>
<protein>
    <submittedName>
        <fullName evidence="3">Histone H1</fullName>
    </submittedName>
</protein>
<dbReference type="EMBL" id="VOEJ01000001">
    <property type="protein sequence ID" value="TWR31484.1"/>
    <property type="molecule type" value="Genomic_DNA"/>
</dbReference>
<dbReference type="GO" id="GO:0003677">
    <property type="term" value="F:DNA binding"/>
    <property type="evidence" value="ECO:0007669"/>
    <property type="project" value="InterPro"/>
</dbReference>
<comment type="caution">
    <text evidence="3">The sequence shown here is derived from an EMBL/GenBank/DDBJ whole genome shotgun (WGS) entry which is preliminary data.</text>
</comment>
<sequence>MEKFTSLKELIASAEADATAFYEKGNKAAGTRLRNAMQQLKVAATDIRKEVTDIKNK</sequence>
<dbReference type="AlphaFoldDB" id="A0A563UJD3"/>
<dbReference type="Proteomes" id="UP000320042">
    <property type="component" value="Unassembled WGS sequence"/>
</dbReference>
<dbReference type="Pfam" id="PF07432">
    <property type="entry name" value="Hc1"/>
    <property type="match status" value="1"/>
</dbReference>
<name>A0A563UJD3_9SPHI</name>
<keyword evidence="4" id="KW-1185">Reference proteome</keyword>
<evidence type="ECO:0000313" key="3">
    <source>
        <dbReference type="EMBL" id="TWR31484.1"/>
    </source>
</evidence>
<evidence type="ECO:0000313" key="4">
    <source>
        <dbReference type="Proteomes" id="UP000320042"/>
    </source>
</evidence>
<evidence type="ECO:0000256" key="2">
    <source>
        <dbReference type="ARBA" id="ARBA00008424"/>
    </source>
</evidence>
<gene>
    <name evidence="3" type="ORF">FPZ43_03140</name>
</gene>
<proteinExistence type="inferred from homology"/>
<dbReference type="OrthoDB" id="9808717at2"/>
<dbReference type="RefSeq" id="WP_146380381.1">
    <property type="nucleotide sequence ID" value="NZ_VOEJ01000001.1"/>
</dbReference>
<evidence type="ECO:0000256" key="1">
    <source>
        <dbReference type="ARBA" id="ARBA00002333"/>
    </source>
</evidence>